<dbReference type="GO" id="GO:0003964">
    <property type="term" value="F:RNA-directed DNA polymerase activity"/>
    <property type="evidence" value="ECO:0007669"/>
    <property type="project" value="UniProtKB-KW"/>
</dbReference>
<sequence>MQSTKRIRSLNVGLEIEHPCTQRINFPVATVTVEKQCKDTDSQIVLKLDLLIGYNMLERKFTTVDDIVYQTCLDTFGAKLYQAKGPPRRNQMAKWK</sequence>
<comment type="caution">
    <text evidence="1">The sequence shown here is derived from an EMBL/GenBank/DDBJ whole genome shotgun (WGS) entry which is preliminary data.</text>
</comment>
<evidence type="ECO:0000313" key="1">
    <source>
        <dbReference type="EMBL" id="GFS11165.1"/>
    </source>
</evidence>
<keyword evidence="2" id="KW-1185">Reference proteome</keyword>
<dbReference type="EMBL" id="BMAT01006367">
    <property type="protein sequence ID" value="GFS11165.1"/>
    <property type="molecule type" value="Genomic_DNA"/>
</dbReference>
<protein>
    <submittedName>
        <fullName evidence="1">Reverse transcriptase</fullName>
    </submittedName>
</protein>
<evidence type="ECO:0000313" key="2">
    <source>
        <dbReference type="Proteomes" id="UP000762676"/>
    </source>
</evidence>
<gene>
    <name evidence="1" type="ORF">ElyMa_003078700</name>
</gene>
<keyword evidence="1" id="KW-0548">Nucleotidyltransferase</keyword>
<keyword evidence="1" id="KW-0695">RNA-directed DNA polymerase</keyword>
<dbReference type="AlphaFoldDB" id="A0AAV4INA1"/>
<name>A0AAV4INA1_9GAST</name>
<dbReference type="Proteomes" id="UP000762676">
    <property type="component" value="Unassembled WGS sequence"/>
</dbReference>
<reference evidence="1 2" key="1">
    <citation type="journal article" date="2021" name="Elife">
        <title>Chloroplast acquisition without the gene transfer in kleptoplastic sea slugs, Plakobranchus ocellatus.</title>
        <authorList>
            <person name="Maeda T."/>
            <person name="Takahashi S."/>
            <person name="Yoshida T."/>
            <person name="Shimamura S."/>
            <person name="Takaki Y."/>
            <person name="Nagai Y."/>
            <person name="Toyoda A."/>
            <person name="Suzuki Y."/>
            <person name="Arimoto A."/>
            <person name="Ishii H."/>
            <person name="Satoh N."/>
            <person name="Nishiyama T."/>
            <person name="Hasebe M."/>
            <person name="Maruyama T."/>
            <person name="Minagawa J."/>
            <person name="Obokata J."/>
            <person name="Shigenobu S."/>
        </authorList>
    </citation>
    <scope>NUCLEOTIDE SEQUENCE [LARGE SCALE GENOMIC DNA]</scope>
</reference>
<organism evidence="1 2">
    <name type="scientific">Elysia marginata</name>
    <dbReference type="NCBI Taxonomy" id="1093978"/>
    <lineage>
        <taxon>Eukaryota</taxon>
        <taxon>Metazoa</taxon>
        <taxon>Spiralia</taxon>
        <taxon>Lophotrochozoa</taxon>
        <taxon>Mollusca</taxon>
        <taxon>Gastropoda</taxon>
        <taxon>Heterobranchia</taxon>
        <taxon>Euthyneura</taxon>
        <taxon>Panpulmonata</taxon>
        <taxon>Sacoglossa</taxon>
        <taxon>Placobranchoidea</taxon>
        <taxon>Plakobranchidae</taxon>
        <taxon>Elysia</taxon>
    </lineage>
</organism>
<accession>A0AAV4INA1</accession>
<proteinExistence type="predicted"/>
<keyword evidence="1" id="KW-0808">Transferase</keyword>